<dbReference type="PANTHER" id="PTHR12718">
    <property type="entry name" value="CELL CYCLE CONTROL PROTEIN CWF15"/>
    <property type="match status" value="1"/>
</dbReference>
<dbReference type="GO" id="GO:0071013">
    <property type="term" value="C:catalytic step 2 spliceosome"/>
    <property type="evidence" value="ECO:0007669"/>
    <property type="project" value="TreeGrafter"/>
</dbReference>
<feature type="compositionally biased region" description="Acidic residues" evidence="4">
    <location>
        <begin position="107"/>
        <end position="126"/>
    </location>
</feature>
<evidence type="ECO:0000256" key="2">
    <source>
        <dbReference type="ARBA" id="ARBA00022664"/>
    </source>
</evidence>
<feature type="region of interest" description="Disordered" evidence="4">
    <location>
        <begin position="1"/>
        <end position="20"/>
    </location>
</feature>
<feature type="compositionally biased region" description="Basic and acidic residues" evidence="4">
    <location>
        <begin position="128"/>
        <end position="157"/>
    </location>
</feature>
<dbReference type="PANTHER" id="PTHR12718:SF2">
    <property type="entry name" value="SPLICEOSOME-ASSOCIATED PROTEIN CWC15 HOMOLOG"/>
    <property type="match status" value="1"/>
</dbReference>
<dbReference type="EMBL" id="HBIB01028549">
    <property type="protein sequence ID" value="CAE0256343.1"/>
    <property type="molecule type" value="Transcribed_RNA"/>
</dbReference>
<feature type="compositionally biased region" description="Basic and acidic residues" evidence="4">
    <location>
        <begin position="66"/>
        <end position="80"/>
    </location>
</feature>
<accession>A0A7S3DG53</accession>
<name>A0A7S3DG53_9EUKA</name>
<sequence>MTTAARPTWTPAKGQENTGYYKEFVPSKQYSSKDLPGHLELKVRQEGQSSEEELRLRDLKAELLEKENKHFDSRRKEDSRLLLTAGSKRAAPEIKPEELPKANREDRDEEFENDSDEDDSDEENEANELMKELQKIRQEREMEKEKQRMKEEAEKEAQTQNEVMSSNPLLNLGGEDKGFKMEKKWYDDVVFRNQAKGAPEKATKRFINDTIRSDFHRKFLDRYIK</sequence>
<protein>
    <recommendedName>
        <fullName evidence="6">Cwf15/Cwc15 cell cycle control protein</fullName>
    </recommendedName>
</protein>
<keyword evidence="2" id="KW-0507">mRNA processing</keyword>
<feature type="compositionally biased region" description="Basic and acidic residues" evidence="4">
    <location>
        <begin position="90"/>
        <end position="106"/>
    </location>
</feature>
<dbReference type="InterPro" id="IPR006973">
    <property type="entry name" value="Cwf_Cwc_15"/>
</dbReference>
<dbReference type="Pfam" id="PF04889">
    <property type="entry name" value="Cwf_Cwc_15"/>
    <property type="match status" value="1"/>
</dbReference>
<dbReference type="GO" id="GO:0003723">
    <property type="term" value="F:RNA binding"/>
    <property type="evidence" value="ECO:0007669"/>
    <property type="project" value="TreeGrafter"/>
</dbReference>
<feature type="region of interest" description="Disordered" evidence="4">
    <location>
        <begin position="66"/>
        <end position="176"/>
    </location>
</feature>
<keyword evidence="3" id="KW-0508">mRNA splicing</keyword>
<organism evidence="5">
    <name type="scientific">Palpitomonas bilix</name>
    <dbReference type="NCBI Taxonomy" id="652834"/>
    <lineage>
        <taxon>Eukaryota</taxon>
        <taxon>Eukaryota incertae sedis</taxon>
    </lineage>
</organism>
<evidence type="ECO:0000256" key="3">
    <source>
        <dbReference type="ARBA" id="ARBA00023187"/>
    </source>
</evidence>
<feature type="compositionally biased region" description="Polar residues" evidence="4">
    <location>
        <begin position="159"/>
        <end position="169"/>
    </location>
</feature>
<evidence type="ECO:0000256" key="4">
    <source>
        <dbReference type="SAM" id="MobiDB-lite"/>
    </source>
</evidence>
<dbReference type="AlphaFoldDB" id="A0A7S3DG53"/>
<proteinExistence type="inferred from homology"/>
<evidence type="ECO:0000256" key="1">
    <source>
        <dbReference type="ARBA" id="ARBA00006644"/>
    </source>
</evidence>
<gene>
    <name evidence="5" type="ORF">PBIL07802_LOCUS18598</name>
</gene>
<reference evidence="5" key="1">
    <citation type="submission" date="2021-01" db="EMBL/GenBank/DDBJ databases">
        <authorList>
            <person name="Corre E."/>
            <person name="Pelletier E."/>
            <person name="Niang G."/>
            <person name="Scheremetjew M."/>
            <person name="Finn R."/>
            <person name="Kale V."/>
            <person name="Holt S."/>
            <person name="Cochrane G."/>
            <person name="Meng A."/>
            <person name="Brown T."/>
            <person name="Cohen L."/>
        </authorList>
    </citation>
    <scope>NUCLEOTIDE SEQUENCE</scope>
    <source>
        <strain evidence="5">NIES-2562</strain>
    </source>
</reference>
<evidence type="ECO:0000313" key="5">
    <source>
        <dbReference type="EMBL" id="CAE0256343.1"/>
    </source>
</evidence>
<dbReference type="GO" id="GO:0045292">
    <property type="term" value="P:mRNA cis splicing, via spliceosome"/>
    <property type="evidence" value="ECO:0007669"/>
    <property type="project" value="TreeGrafter"/>
</dbReference>
<comment type="similarity">
    <text evidence="1">Belongs to the CWC15 family.</text>
</comment>
<evidence type="ECO:0008006" key="6">
    <source>
        <dbReference type="Google" id="ProtNLM"/>
    </source>
</evidence>